<dbReference type="RefSeq" id="WP_207162763.1">
    <property type="nucleotide sequence ID" value="NZ_CP071382.1"/>
</dbReference>
<dbReference type="Proteomes" id="UP000663651">
    <property type="component" value="Chromosome"/>
</dbReference>
<accession>A0ABX7Q0M4</accession>
<keyword evidence="2" id="KW-1185">Reference proteome</keyword>
<protein>
    <submittedName>
        <fullName evidence="1">Uncharacterized protein</fullName>
    </submittedName>
</protein>
<gene>
    <name evidence="1" type="ORF">JZM60_12440</name>
</gene>
<organism evidence="1 2">
    <name type="scientific">Geobacter benzoatilyticus</name>
    <dbReference type="NCBI Taxonomy" id="2815309"/>
    <lineage>
        <taxon>Bacteria</taxon>
        <taxon>Pseudomonadati</taxon>
        <taxon>Thermodesulfobacteriota</taxon>
        <taxon>Desulfuromonadia</taxon>
        <taxon>Geobacterales</taxon>
        <taxon>Geobacteraceae</taxon>
        <taxon>Geobacter</taxon>
    </lineage>
</organism>
<proteinExistence type="predicted"/>
<name>A0ABX7Q0M4_9BACT</name>
<reference evidence="1 2" key="1">
    <citation type="submission" date="2021-03" db="EMBL/GenBank/DDBJ databases">
        <title>Geobacter metallireducens gen. nov. sp. nov., a microorganism capable of coupling the complete oxidation of organic compounds to the reduction of iron and other metals.</title>
        <authorList>
            <person name="Li Y."/>
        </authorList>
    </citation>
    <scope>NUCLEOTIDE SEQUENCE [LARGE SCALE GENOMIC DNA]</scope>
    <source>
        <strain evidence="1 2">Jerry-YX</strain>
    </source>
</reference>
<sequence length="48" mass="5618">MNILNWDITIAGLSELDRQIEKLRTLRDSYREANIAYYGKEIADMLNS</sequence>
<evidence type="ECO:0000313" key="2">
    <source>
        <dbReference type="Proteomes" id="UP000663651"/>
    </source>
</evidence>
<dbReference type="EMBL" id="CP071382">
    <property type="protein sequence ID" value="QSV44951.1"/>
    <property type="molecule type" value="Genomic_DNA"/>
</dbReference>
<evidence type="ECO:0000313" key="1">
    <source>
        <dbReference type="EMBL" id="QSV44951.1"/>
    </source>
</evidence>